<dbReference type="Gene3D" id="3.40.50.620">
    <property type="entry name" value="HUPs"/>
    <property type="match status" value="1"/>
</dbReference>
<dbReference type="GO" id="GO:0004595">
    <property type="term" value="F:pantetheine-phosphate adenylyltransferase activity"/>
    <property type="evidence" value="ECO:0007669"/>
    <property type="project" value="UniProtKB-UniRule"/>
</dbReference>
<keyword evidence="6 9" id="KW-0460">Magnesium</keyword>
<protein>
    <recommendedName>
        <fullName evidence="9">Phosphopantetheine adenylyltransferase</fullName>
        <ecNumber evidence="9">2.7.7.3</ecNumber>
    </recommendedName>
    <alternativeName>
        <fullName evidence="9">Dephospho-CoA pyrophosphorylase</fullName>
    </alternativeName>
    <alternativeName>
        <fullName evidence="9">Pantetheine-phosphate adenylyltransferase</fullName>
        <shortName evidence="9">PPAT</shortName>
    </alternativeName>
</protein>
<dbReference type="NCBIfam" id="TIGR01510">
    <property type="entry name" value="coaD_prev_kdtB"/>
    <property type="match status" value="1"/>
</dbReference>
<keyword evidence="7 9" id="KW-0173">Coenzyme A biosynthesis</keyword>
<gene>
    <name evidence="11" type="primary">coaD_2</name>
    <name evidence="9" type="synonym">coaD</name>
    <name evidence="11" type="ORF">NCTC10181_00437</name>
</gene>
<feature type="binding site" evidence="9">
    <location>
        <position position="43"/>
    </location>
    <ligand>
        <name>substrate</name>
    </ligand>
</feature>
<sequence>MKVKKAIYPGSFDPLHQGHIQILKKALLLFDKVYVIVTNNPDKENQSDINQRFSNTKKQLANFENVEVLMNENEFTAVFAKQLNANFIIRSARDNHDFNYELELAAGNKHLNSKLETILIIPNYKSVKYSSTLIRHKERLNK</sequence>
<dbReference type="NCBIfam" id="TIGR00125">
    <property type="entry name" value="cyt_tran_rel"/>
    <property type="match status" value="1"/>
</dbReference>
<dbReference type="HAMAP" id="MF_00151">
    <property type="entry name" value="PPAT_bact"/>
    <property type="match status" value="1"/>
</dbReference>
<evidence type="ECO:0000256" key="9">
    <source>
        <dbReference type="HAMAP-Rule" id="MF_00151"/>
    </source>
</evidence>
<dbReference type="KEGG" id="mcit:NCTC10181_00437"/>
<evidence type="ECO:0000256" key="3">
    <source>
        <dbReference type="ARBA" id="ARBA00022695"/>
    </source>
</evidence>
<feature type="binding site" evidence="9">
    <location>
        <position position="19"/>
    </location>
    <ligand>
        <name>ATP</name>
        <dbReference type="ChEBI" id="CHEBI:30616"/>
    </ligand>
</feature>
<comment type="pathway">
    <text evidence="9">Cofactor biosynthesis; coenzyme A biosynthesis; CoA from (R)-pantothenate: step 4/5.</text>
</comment>
<accession>A0A449B1Y2</accession>
<keyword evidence="5 9" id="KW-0067">ATP-binding</keyword>
<keyword evidence="2 9" id="KW-0808">Transferase</keyword>
<dbReference type="EMBL" id="LR215036">
    <property type="protein sequence ID" value="VEU74583.1"/>
    <property type="molecule type" value="Genomic_DNA"/>
</dbReference>
<comment type="caution">
    <text evidence="9">Lacks conserved residue(s) required for the propagation of feature annotation.</text>
</comment>
<dbReference type="Proteomes" id="UP000290985">
    <property type="component" value="Chromosome"/>
</dbReference>
<dbReference type="InterPro" id="IPR014729">
    <property type="entry name" value="Rossmann-like_a/b/a_fold"/>
</dbReference>
<feature type="binding site" evidence="9">
    <location>
        <position position="90"/>
    </location>
    <ligand>
        <name>substrate</name>
    </ligand>
</feature>
<keyword evidence="3 9" id="KW-0548">Nucleotidyltransferase</keyword>
<feature type="site" description="Transition state stabilizer" evidence="9">
    <location>
        <position position="19"/>
    </location>
</feature>
<evidence type="ECO:0000256" key="4">
    <source>
        <dbReference type="ARBA" id="ARBA00022741"/>
    </source>
</evidence>
<dbReference type="UniPathway" id="UPA00241">
    <property type="reaction ID" value="UER00355"/>
</dbReference>
<evidence type="ECO:0000259" key="10">
    <source>
        <dbReference type="Pfam" id="PF01467"/>
    </source>
</evidence>
<evidence type="ECO:0000256" key="5">
    <source>
        <dbReference type="ARBA" id="ARBA00022840"/>
    </source>
</evidence>
<feature type="binding site" evidence="9">
    <location>
        <position position="101"/>
    </location>
    <ligand>
        <name>ATP</name>
        <dbReference type="ChEBI" id="CHEBI:30616"/>
    </ligand>
</feature>
<dbReference type="OrthoDB" id="9806661at2"/>
<keyword evidence="1 9" id="KW-0963">Cytoplasm</keyword>
<feature type="binding site" evidence="9">
    <location>
        <begin position="11"/>
        <end position="12"/>
    </location>
    <ligand>
        <name>ATP</name>
        <dbReference type="ChEBI" id="CHEBI:30616"/>
    </ligand>
</feature>
<evidence type="ECO:0000256" key="1">
    <source>
        <dbReference type="ARBA" id="ARBA00022490"/>
    </source>
</evidence>
<dbReference type="InterPro" id="IPR004821">
    <property type="entry name" value="Cyt_trans-like"/>
</dbReference>
<dbReference type="PRINTS" id="PR01020">
    <property type="entry name" value="LPSBIOSNTHSS"/>
</dbReference>
<name>A0A449B1Y2_9BACT</name>
<keyword evidence="4 9" id="KW-0547">Nucleotide-binding</keyword>
<comment type="subcellular location">
    <subcellularLocation>
        <location evidence="9">Cytoplasm</location>
    </subcellularLocation>
</comment>
<dbReference type="RefSeq" id="WP_129725398.1">
    <property type="nucleotide sequence ID" value="NZ_CP101807.1"/>
</dbReference>
<comment type="subunit">
    <text evidence="9">Homohexamer.</text>
</comment>
<dbReference type="PANTHER" id="PTHR21342:SF1">
    <property type="entry name" value="PHOSPHOPANTETHEINE ADENYLYLTRANSFERASE"/>
    <property type="match status" value="1"/>
</dbReference>
<feature type="domain" description="Cytidyltransferase-like" evidence="10">
    <location>
        <begin position="7"/>
        <end position="136"/>
    </location>
</feature>
<evidence type="ECO:0000256" key="2">
    <source>
        <dbReference type="ARBA" id="ARBA00022679"/>
    </source>
</evidence>
<comment type="function">
    <text evidence="9">Reversibly transfers an adenylyl group from ATP to 4'-phosphopantetheine, yielding dephospho-CoA (dPCoA) and pyrophosphate.</text>
</comment>
<organism evidence="11 12">
    <name type="scientific">Mycoplasmopsis citelli</name>
    <dbReference type="NCBI Taxonomy" id="171281"/>
    <lineage>
        <taxon>Bacteria</taxon>
        <taxon>Bacillati</taxon>
        <taxon>Mycoplasmatota</taxon>
        <taxon>Mycoplasmoidales</taxon>
        <taxon>Metamycoplasmataceae</taxon>
        <taxon>Mycoplasmopsis</taxon>
    </lineage>
</organism>
<dbReference type="AlphaFoldDB" id="A0A449B1Y2"/>
<comment type="similarity">
    <text evidence="9">Belongs to the bacterial CoaD family.</text>
</comment>
<dbReference type="SUPFAM" id="SSF52374">
    <property type="entry name" value="Nucleotidylyl transferase"/>
    <property type="match status" value="1"/>
</dbReference>
<feature type="binding site" evidence="9">
    <location>
        <position position="76"/>
    </location>
    <ligand>
        <name>substrate</name>
    </ligand>
</feature>
<evidence type="ECO:0000256" key="7">
    <source>
        <dbReference type="ARBA" id="ARBA00022993"/>
    </source>
</evidence>
<dbReference type="GO" id="GO:0005524">
    <property type="term" value="F:ATP binding"/>
    <property type="evidence" value="ECO:0007669"/>
    <property type="project" value="UniProtKB-KW"/>
</dbReference>
<dbReference type="PANTHER" id="PTHR21342">
    <property type="entry name" value="PHOSPHOPANTETHEINE ADENYLYLTRANSFERASE"/>
    <property type="match status" value="1"/>
</dbReference>
<dbReference type="InterPro" id="IPR001980">
    <property type="entry name" value="PPAT"/>
</dbReference>
<proteinExistence type="inferred from homology"/>
<dbReference type="EC" id="2.7.7.3" evidence="9"/>
<evidence type="ECO:0000256" key="6">
    <source>
        <dbReference type="ARBA" id="ARBA00022842"/>
    </source>
</evidence>
<evidence type="ECO:0000256" key="8">
    <source>
        <dbReference type="ARBA" id="ARBA00029346"/>
    </source>
</evidence>
<reference evidence="11 12" key="1">
    <citation type="submission" date="2019-01" db="EMBL/GenBank/DDBJ databases">
        <authorList>
            <consortium name="Pathogen Informatics"/>
        </authorList>
    </citation>
    <scope>NUCLEOTIDE SEQUENCE [LARGE SCALE GENOMIC DNA]</scope>
    <source>
        <strain evidence="11 12">NCTC10181</strain>
    </source>
</reference>
<comment type="cofactor">
    <cofactor evidence="9">
        <name>Mg(2+)</name>
        <dbReference type="ChEBI" id="CHEBI:18420"/>
    </cofactor>
</comment>
<feature type="binding site" evidence="9">
    <location>
        <begin position="126"/>
        <end position="132"/>
    </location>
    <ligand>
        <name>ATP</name>
        <dbReference type="ChEBI" id="CHEBI:30616"/>
    </ligand>
</feature>
<dbReference type="Pfam" id="PF01467">
    <property type="entry name" value="CTP_transf_like"/>
    <property type="match status" value="1"/>
</dbReference>
<feature type="binding site" evidence="9">
    <location>
        <position position="11"/>
    </location>
    <ligand>
        <name>substrate</name>
    </ligand>
</feature>
<evidence type="ECO:0000313" key="12">
    <source>
        <dbReference type="Proteomes" id="UP000290985"/>
    </source>
</evidence>
<dbReference type="GO" id="GO:0015937">
    <property type="term" value="P:coenzyme A biosynthetic process"/>
    <property type="evidence" value="ECO:0007669"/>
    <property type="project" value="UniProtKB-UniRule"/>
</dbReference>
<keyword evidence="12" id="KW-1185">Reference proteome</keyword>
<comment type="catalytic activity">
    <reaction evidence="8 9">
        <text>(R)-4'-phosphopantetheine + ATP + H(+) = 3'-dephospho-CoA + diphosphate</text>
        <dbReference type="Rhea" id="RHEA:19801"/>
        <dbReference type="ChEBI" id="CHEBI:15378"/>
        <dbReference type="ChEBI" id="CHEBI:30616"/>
        <dbReference type="ChEBI" id="CHEBI:33019"/>
        <dbReference type="ChEBI" id="CHEBI:57328"/>
        <dbReference type="ChEBI" id="CHEBI:61723"/>
        <dbReference type="EC" id="2.7.7.3"/>
    </reaction>
</comment>
<dbReference type="GO" id="GO:0005737">
    <property type="term" value="C:cytoplasm"/>
    <property type="evidence" value="ECO:0007669"/>
    <property type="project" value="UniProtKB-SubCell"/>
</dbReference>
<evidence type="ECO:0000313" key="11">
    <source>
        <dbReference type="EMBL" id="VEU74583.1"/>
    </source>
</evidence>